<keyword evidence="5" id="KW-0732">Signal</keyword>
<evidence type="ECO:0000256" key="1">
    <source>
        <dbReference type="ARBA" id="ARBA00004167"/>
    </source>
</evidence>
<dbReference type="Proteomes" id="UP001143372">
    <property type="component" value="Unassembled WGS sequence"/>
</dbReference>
<organism evidence="7 8">
    <name type="scientific">Hansschlegelia plantiphila</name>
    <dbReference type="NCBI Taxonomy" id="374655"/>
    <lineage>
        <taxon>Bacteria</taxon>
        <taxon>Pseudomonadati</taxon>
        <taxon>Pseudomonadota</taxon>
        <taxon>Alphaproteobacteria</taxon>
        <taxon>Hyphomicrobiales</taxon>
        <taxon>Methylopilaceae</taxon>
        <taxon>Hansschlegelia</taxon>
    </lineage>
</organism>
<name>A0A9W6J145_9HYPH</name>
<gene>
    <name evidence="7" type="ORF">GCM10008179_10170</name>
</gene>
<feature type="chain" id="PRO_5040872253" description="TonB C-terminal domain-containing protein" evidence="5">
    <location>
        <begin position="23"/>
        <end position="127"/>
    </location>
</feature>
<dbReference type="InterPro" id="IPR006260">
    <property type="entry name" value="TonB/TolA_C"/>
</dbReference>
<feature type="signal peptide" evidence="5">
    <location>
        <begin position="1"/>
        <end position="22"/>
    </location>
</feature>
<sequence>MRMPRFATSVIATALFTFVTLASVHPAEARKDMSQYETVLYSLILMHSQPPYVYYAISGRGRAIVTFSVDRQGKLLEVKLDRHSARTPFGDEARRIVKKASRYFPAPPADLPNERLTFCVPISFSGR</sequence>
<reference evidence="7" key="1">
    <citation type="journal article" date="2014" name="Int. J. Syst. Evol. Microbiol.">
        <title>Complete genome sequence of Corynebacterium casei LMG S-19264T (=DSM 44701T), isolated from a smear-ripened cheese.</title>
        <authorList>
            <consortium name="US DOE Joint Genome Institute (JGI-PGF)"/>
            <person name="Walter F."/>
            <person name="Albersmeier A."/>
            <person name="Kalinowski J."/>
            <person name="Ruckert C."/>
        </authorList>
    </citation>
    <scope>NUCLEOTIDE SEQUENCE</scope>
    <source>
        <strain evidence="7">VKM B-2347</strain>
    </source>
</reference>
<evidence type="ECO:0000256" key="5">
    <source>
        <dbReference type="SAM" id="SignalP"/>
    </source>
</evidence>
<dbReference type="SUPFAM" id="SSF74653">
    <property type="entry name" value="TolA/TonB C-terminal domain"/>
    <property type="match status" value="1"/>
</dbReference>
<evidence type="ECO:0000313" key="7">
    <source>
        <dbReference type="EMBL" id="GLK67379.1"/>
    </source>
</evidence>
<dbReference type="GO" id="GO:0055085">
    <property type="term" value="P:transmembrane transport"/>
    <property type="evidence" value="ECO:0007669"/>
    <property type="project" value="InterPro"/>
</dbReference>
<keyword evidence="2" id="KW-0812">Transmembrane</keyword>
<evidence type="ECO:0000256" key="2">
    <source>
        <dbReference type="ARBA" id="ARBA00022692"/>
    </source>
</evidence>
<dbReference type="AlphaFoldDB" id="A0A9W6J145"/>
<evidence type="ECO:0000256" key="4">
    <source>
        <dbReference type="ARBA" id="ARBA00023136"/>
    </source>
</evidence>
<evidence type="ECO:0000313" key="8">
    <source>
        <dbReference type="Proteomes" id="UP001143372"/>
    </source>
</evidence>
<dbReference type="NCBIfam" id="TIGR01352">
    <property type="entry name" value="tonB_Cterm"/>
    <property type="match status" value="1"/>
</dbReference>
<evidence type="ECO:0000256" key="3">
    <source>
        <dbReference type="ARBA" id="ARBA00022989"/>
    </source>
</evidence>
<dbReference type="Pfam" id="PF03544">
    <property type="entry name" value="TonB_C"/>
    <property type="match status" value="1"/>
</dbReference>
<dbReference type="EMBL" id="BSFI01000004">
    <property type="protein sequence ID" value="GLK67379.1"/>
    <property type="molecule type" value="Genomic_DNA"/>
</dbReference>
<dbReference type="InterPro" id="IPR037682">
    <property type="entry name" value="TonB_C"/>
</dbReference>
<evidence type="ECO:0000259" key="6">
    <source>
        <dbReference type="PROSITE" id="PS52015"/>
    </source>
</evidence>
<dbReference type="PROSITE" id="PS52015">
    <property type="entry name" value="TONB_CTD"/>
    <property type="match status" value="1"/>
</dbReference>
<proteinExistence type="predicted"/>
<keyword evidence="4" id="KW-0472">Membrane</keyword>
<keyword evidence="3" id="KW-1133">Transmembrane helix</keyword>
<keyword evidence="8" id="KW-1185">Reference proteome</keyword>
<comment type="subcellular location">
    <subcellularLocation>
        <location evidence="1">Membrane</location>
        <topology evidence="1">Single-pass membrane protein</topology>
    </subcellularLocation>
</comment>
<accession>A0A9W6J145</accession>
<feature type="domain" description="TonB C-terminal" evidence="6">
    <location>
        <begin position="35"/>
        <end position="127"/>
    </location>
</feature>
<dbReference type="Gene3D" id="3.30.1150.10">
    <property type="match status" value="1"/>
</dbReference>
<reference evidence="7" key="2">
    <citation type="submission" date="2023-01" db="EMBL/GenBank/DDBJ databases">
        <authorList>
            <person name="Sun Q."/>
            <person name="Evtushenko L."/>
        </authorList>
    </citation>
    <scope>NUCLEOTIDE SEQUENCE</scope>
    <source>
        <strain evidence="7">VKM B-2347</strain>
    </source>
</reference>
<protein>
    <recommendedName>
        <fullName evidence="6">TonB C-terminal domain-containing protein</fullName>
    </recommendedName>
</protein>
<comment type="caution">
    <text evidence="7">The sequence shown here is derived from an EMBL/GenBank/DDBJ whole genome shotgun (WGS) entry which is preliminary data.</text>
</comment>
<dbReference type="GO" id="GO:0016020">
    <property type="term" value="C:membrane"/>
    <property type="evidence" value="ECO:0007669"/>
    <property type="project" value="UniProtKB-SubCell"/>
</dbReference>